<evidence type="ECO:0000313" key="2">
    <source>
        <dbReference type="EMBL" id="RDC66164.1"/>
    </source>
</evidence>
<dbReference type="EMBL" id="QASA01000001">
    <property type="protein sequence ID" value="RDC66164.1"/>
    <property type="molecule type" value="Genomic_DNA"/>
</dbReference>
<evidence type="ECO:0008006" key="4">
    <source>
        <dbReference type="Google" id="ProtNLM"/>
    </source>
</evidence>
<name>A0A369QN36_9BACT</name>
<dbReference type="OrthoDB" id="894232at2"/>
<protein>
    <recommendedName>
        <fullName evidence="4">SH3b domain-containing protein</fullName>
    </recommendedName>
</protein>
<dbReference type="RefSeq" id="WP_147275766.1">
    <property type="nucleotide sequence ID" value="NZ_QASA01000001.1"/>
</dbReference>
<sequence length="99" mass="10957">MKKLLLSLALMAQVGLTMAHDKANTTMVQVRNDNVKMFKQAGTSTPIVETIATTDRVELVRKFNKNWAIVLVNNKVGYVLLSELTNLKATPASRTLAKQ</sequence>
<evidence type="ECO:0000313" key="3">
    <source>
        <dbReference type="Proteomes" id="UP000253919"/>
    </source>
</evidence>
<dbReference type="Proteomes" id="UP000253919">
    <property type="component" value="Unassembled WGS sequence"/>
</dbReference>
<gene>
    <name evidence="2" type="ORF">AHMF7616_04795</name>
</gene>
<keyword evidence="1" id="KW-0732">Signal</keyword>
<dbReference type="AlphaFoldDB" id="A0A369QN36"/>
<feature type="chain" id="PRO_5016960001" description="SH3b domain-containing protein" evidence="1">
    <location>
        <begin position="20"/>
        <end position="99"/>
    </location>
</feature>
<comment type="caution">
    <text evidence="2">The sequence shown here is derived from an EMBL/GenBank/DDBJ whole genome shotgun (WGS) entry which is preliminary data.</text>
</comment>
<keyword evidence="3" id="KW-1185">Reference proteome</keyword>
<reference evidence="2 3" key="1">
    <citation type="submission" date="2018-04" db="EMBL/GenBank/DDBJ databases">
        <title>Adhaeribacter sp. HMF7616 genome sequencing and assembly.</title>
        <authorList>
            <person name="Kang H."/>
            <person name="Kang J."/>
            <person name="Cha I."/>
            <person name="Kim H."/>
            <person name="Joh K."/>
        </authorList>
    </citation>
    <scope>NUCLEOTIDE SEQUENCE [LARGE SCALE GENOMIC DNA]</scope>
    <source>
        <strain evidence="2 3">HMF7616</strain>
    </source>
</reference>
<organism evidence="2 3">
    <name type="scientific">Adhaeribacter pallidiroseus</name>
    <dbReference type="NCBI Taxonomy" id="2072847"/>
    <lineage>
        <taxon>Bacteria</taxon>
        <taxon>Pseudomonadati</taxon>
        <taxon>Bacteroidota</taxon>
        <taxon>Cytophagia</taxon>
        <taxon>Cytophagales</taxon>
        <taxon>Hymenobacteraceae</taxon>
        <taxon>Adhaeribacter</taxon>
    </lineage>
</organism>
<proteinExistence type="predicted"/>
<evidence type="ECO:0000256" key="1">
    <source>
        <dbReference type="SAM" id="SignalP"/>
    </source>
</evidence>
<feature type="signal peptide" evidence="1">
    <location>
        <begin position="1"/>
        <end position="19"/>
    </location>
</feature>
<dbReference type="Gene3D" id="2.30.30.40">
    <property type="entry name" value="SH3 Domains"/>
    <property type="match status" value="1"/>
</dbReference>
<accession>A0A369QN36</accession>